<feature type="region of interest" description="Disordered" evidence="1">
    <location>
        <begin position="1"/>
        <end position="86"/>
    </location>
</feature>
<dbReference type="Proteomes" id="UP000091926">
    <property type="component" value="Chromosome"/>
</dbReference>
<dbReference type="RefSeq" id="WP_066654789.1">
    <property type="nucleotide sequence ID" value="NZ_CBCSCL010000016.1"/>
</dbReference>
<sequence length="86" mass="9068">MTKARNPGPDRAPSDHSGDPLDHAVLRPDTGPREDKPERTLGNHPADPNSVNAKTFPPGVDPKDAMDPGRQTPGAPPVDNRSGSKS</sequence>
<dbReference type="STRING" id="463014.BAU07_05385"/>
<protein>
    <submittedName>
        <fullName evidence="2">Uncharacterized protein</fullName>
    </submittedName>
</protein>
<feature type="compositionally biased region" description="Basic and acidic residues" evidence="1">
    <location>
        <begin position="12"/>
        <end position="41"/>
    </location>
</feature>
<evidence type="ECO:0000313" key="2">
    <source>
        <dbReference type="EMBL" id="ANN76628.1"/>
    </source>
</evidence>
<reference evidence="2 3" key="1">
    <citation type="submission" date="2016-06" db="EMBL/GenBank/DDBJ databases">
        <title>Complete genome sequences of Bordetella bronchialis and Bordetella flabilis.</title>
        <authorList>
            <person name="LiPuma J.J."/>
            <person name="Spilker T."/>
        </authorList>
    </citation>
    <scope>NUCLEOTIDE SEQUENCE [LARGE SCALE GENOMIC DNA]</scope>
    <source>
        <strain evidence="2 3">AU10664</strain>
    </source>
</reference>
<accession>A0A193GAH1</accession>
<proteinExistence type="predicted"/>
<organism evidence="2 3">
    <name type="scientific">Bordetella flabilis</name>
    <dbReference type="NCBI Taxonomy" id="463014"/>
    <lineage>
        <taxon>Bacteria</taxon>
        <taxon>Pseudomonadati</taxon>
        <taxon>Pseudomonadota</taxon>
        <taxon>Betaproteobacteria</taxon>
        <taxon>Burkholderiales</taxon>
        <taxon>Alcaligenaceae</taxon>
        <taxon>Bordetella</taxon>
    </lineage>
</organism>
<evidence type="ECO:0000313" key="3">
    <source>
        <dbReference type="Proteomes" id="UP000091926"/>
    </source>
</evidence>
<dbReference type="KEGG" id="bfz:BAU07_05385"/>
<dbReference type="OrthoDB" id="8687784at2"/>
<dbReference type="EMBL" id="CP016172">
    <property type="protein sequence ID" value="ANN76628.1"/>
    <property type="molecule type" value="Genomic_DNA"/>
</dbReference>
<name>A0A193GAH1_9BORD</name>
<dbReference type="AlphaFoldDB" id="A0A193GAH1"/>
<keyword evidence="3" id="KW-1185">Reference proteome</keyword>
<evidence type="ECO:0000256" key="1">
    <source>
        <dbReference type="SAM" id="MobiDB-lite"/>
    </source>
</evidence>
<gene>
    <name evidence="2" type="ORF">BAU07_05385</name>
</gene>